<accession>A0A3T0E8M0</accession>
<dbReference type="PANTHER" id="PTHR35037">
    <property type="entry name" value="C-TERMINAL REGION OF AIDA-LIKE PROTEIN"/>
    <property type="match status" value="1"/>
</dbReference>
<reference evidence="3 4" key="1">
    <citation type="submission" date="2016-12" db="EMBL/GenBank/DDBJ databases">
        <title>The genome of dimorphic prosthecate Glycocaulis alkaliphilus 6b-8t, isolated from crude oil dictates its adaptability in petroleum environments.</title>
        <authorList>
            <person name="Wu X.-L."/>
            <person name="Geng S."/>
        </authorList>
    </citation>
    <scope>NUCLEOTIDE SEQUENCE [LARGE SCALE GENOMIC DNA]</scope>
    <source>
        <strain evidence="3 4">6B-8</strain>
    </source>
</reference>
<evidence type="ECO:0000256" key="1">
    <source>
        <dbReference type="ARBA" id="ARBA00022729"/>
    </source>
</evidence>
<dbReference type="Pfam" id="PF12951">
    <property type="entry name" value="PATR"/>
    <property type="match status" value="6"/>
</dbReference>
<evidence type="ECO:0000313" key="3">
    <source>
        <dbReference type="EMBL" id="AZU03590.1"/>
    </source>
</evidence>
<protein>
    <submittedName>
        <fullName evidence="3">Putative autotransporter YapH</fullName>
    </submittedName>
</protein>
<keyword evidence="4" id="KW-1185">Reference proteome</keyword>
<gene>
    <name evidence="3" type="ORF">X907_1052</name>
</gene>
<dbReference type="InterPro" id="IPR011050">
    <property type="entry name" value="Pectin_lyase_fold/virulence"/>
</dbReference>
<evidence type="ECO:0000313" key="4">
    <source>
        <dbReference type="Proteomes" id="UP000286954"/>
    </source>
</evidence>
<dbReference type="InterPro" id="IPR051551">
    <property type="entry name" value="Autotransporter_adhesion"/>
</dbReference>
<dbReference type="Pfam" id="PF03797">
    <property type="entry name" value="Autotransporter"/>
    <property type="match status" value="1"/>
</dbReference>
<dbReference type="Proteomes" id="UP000286954">
    <property type="component" value="Chromosome"/>
</dbReference>
<keyword evidence="1" id="KW-0732">Signal</keyword>
<name>A0A3T0E8M0_9PROT</name>
<dbReference type="InterPro" id="IPR036709">
    <property type="entry name" value="Autotransporte_beta_dom_sf"/>
</dbReference>
<dbReference type="Gene3D" id="2.40.128.130">
    <property type="entry name" value="Autotransporter beta-domain"/>
    <property type="match status" value="1"/>
</dbReference>
<dbReference type="EMBL" id="CP018911">
    <property type="protein sequence ID" value="AZU03590.1"/>
    <property type="molecule type" value="Genomic_DNA"/>
</dbReference>
<dbReference type="SUPFAM" id="SSF51126">
    <property type="entry name" value="Pectin lyase-like"/>
    <property type="match status" value="3"/>
</dbReference>
<dbReference type="InterPro" id="IPR013425">
    <property type="entry name" value="Autotrns_rpt"/>
</dbReference>
<dbReference type="Gene3D" id="2.160.20.20">
    <property type="match status" value="1"/>
</dbReference>
<dbReference type="NCBIfam" id="TIGR02601">
    <property type="entry name" value="autotrns_rpt"/>
    <property type="match status" value="4"/>
</dbReference>
<sequence>MSTASIGETSMPYGKTDACGASRNSDFFASEVQTRERIRPLATGNRLRAALMGATMLAGAASVAALMPQQAFAQHIIEDEDVVVPGDRPDPWNIGNSLTVGNFGDSTLTISDGAVVNSTSGFVAFRAGSTGAVTVTGAGSRWNNPGEIRIGGLGAGALTILDGGSVHSGIGYIAYEAGSSAVVTVNGSGSEWISTSTLMVGGSGSANMTISDGGLVQNVRGEIGVDTPAVSSSVLVTGAGSQWINTDALRIGLFGTGALTIADGGEVSATGVNIGMFAAGTGTLNFGAAAGDAAVAAGTLDTPTIAFGPGTGTIVFNHTSNDLELDADISGNGTVRILSGRTILAGNNTYTGDTFFDGGTIALGSDSALGTSTLTVTGATQLGRPTLRAEGAARTVNNDIVFDRPGALPFAAYLTLDATTHALTLNGDMSGSGIVDIQGGADVTTTGAISHSLMLQLGSNSRLRAEGGVFADIFAEMDSVLELGDGVSAVSSIFAFGNFTLQTAAGESASLAGFINLMAPRVLTLTGGELIVNAEIFSSNAASINITGGNITLGGNNTFSGGLSVSGGSLTLAHANALPSGNALTLTNDGAVTANHALTLGGLNMSENSTLVLNQNTTIDSAGTHIMAGVLSGAGGLTFNGGGHFTLSGNNTYTGSTLLEGGTLTLGHNNALGGSTLRTTGSVVDYANGVNIANPIIIDSNTTQFQVLTGSATQSGVISENNGPRPFEKIGDGELVLTAANTWTGDTTITGGTLTFDGGSVSLAADQDFHVGRLNGDNGALNIINGGSVANRIGRIGDSSGATGTVTVAGAGSSWTNTGALTVGASGTGTLSIEAGGMVSNTSAAIAGAATSNGSAIVTGAGSIWTNSSELRIGSSGTGTLTIANGGVVNSNGGLVGAEAGSSGTVTISGTGSSWNNTGALRIGRFGAGTLTIADGGEVRNTTGYIGEQAGSTGTAAVTGSGSGWINSNLYVGNSGEGTLTLSEGGEVSADEVIIANNASSTGMLYIGSDGVAPSGAGILNTPSVTFGAGTGALVFNHTNCCGLFFDADISSDPLGQAFILHAEGLTHLTGNSAGFAGGVLVGGGALSVDGTLGSGGVELGVDGSGFLTGSGTVGGDVLVAGGGTLVGVSGSTLTITGDLGLTAGAQVIAALGAPGDGELFAVGGDLTLDGTLDVIDMGGFGPGLYALLTYGGSLTDNGFAIGAAPGVLPGELQLQTSVAGEVNLVSNIGVDLLFWDGDDPANALNGVIDGGDGVWSATSFTFTDADGLVSGPSRPTPGFIVFSGAAGHVTADDSEGAIEIAGAQFAVDGYVIDGDAITLAGNGDGDAIFRVGNGTGAGAGFTATIGSDLGGDAALVLTDLGTLILTGTNSYTGGTEVRSGTLIGSTRSIMGDIANNGVVVFDQAGDAVLNQSLSGDGLFRFTGGAQFTLGAGNSYTGGTQADGSGLVLTASDSAGTGAIALSDADLTYADGISVANGLSLSGANSLIVSAGTATHAGSLAGSGDFTLGGAGTLIFTGNGSAFSGNTVITGNVLVNGTLGGTVDVADGGVLRGFGTLGSTRLLAGSTIAPGNSAGTLTIHGDLVFESGSLYEATALPDGQSDLIDVSGSVTINGGSVLVVGTDSGFAANTSYTILSAAGGITGEFDSVSSNFAFLNPSLSLTGGSLTLQLERNNVDFVQFAQTRNQRSVANAADTLGSGNPLWEALVLLEEAAAPPAFEALNGEIHATHRQLVMDDTIHTRRAVTSRLAAARSEEAGSAWISGHFGGAQSGSHTGVSRASADTSGVIFGIDTPVYDTARIGVMAGFGENSFSLSGRSASGSTESRSLGVYGGGQFAGFGLSAGAIYGWHDLTTRRAIIFPGFDEHLRSSHSADSVQVFGEARLAGPAGFEPFLSLAHVRLDTGGFSEAGGVAALAIDSETRQMTQGTLGTRFSHDWQTGGTNVRFDGSLGWRRVFSGERQFVSGDLSGAPVYFEGNGVDRDAAAIEAGITIEPMSRMSLELGYAGEIGSNARNHGAEFRARWAF</sequence>
<dbReference type="SUPFAM" id="SSF103515">
    <property type="entry name" value="Autotransporter"/>
    <property type="match status" value="1"/>
</dbReference>
<proteinExistence type="predicted"/>
<dbReference type="PROSITE" id="PS51208">
    <property type="entry name" value="AUTOTRANSPORTER"/>
    <property type="match status" value="1"/>
</dbReference>
<dbReference type="PANTHER" id="PTHR35037:SF3">
    <property type="entry name" value="C-TERMINAL REGION OF AIDA-LIKE PROTEIN"/>
    <property type="match status" value="1"/>
</dbReference>
<dbReference type="NCBIfam" id="TIGR04393">
    <property type="entry name" value="rpt_T5SS_PEPC"/>
    <property type="match status" value="8"/>
</dbReference>
<evidence type="ECO:0000259" key="2">
    <source>
        <dbReference type="PROSITE" id="PS51208"/>
    </source>
</evidence>
<dbReference type="InterPro" id="IPR030895">
    <property type="entry name" value="T5SS_PEPC_rpt"/>
</dbReference>
<dbReference type="InterPro" id="IPR005546">
    <property type="entry name" value="Autotransporte_beta"/>
</dbReference>
<feature type="domain" description="Autotransporter" evidence="2">
    <location>
        <begin position="1752"/>
        <end position="2024"/>
    </location>
</feature>
<dbReference type="InterPro" id="IPR012332">
    <property type="entry name" value="Autotransporter_pectin_lyase_C"/>
</dbReference>
<dbReference type="KEGG" id="gak:X907_1052"/>
<dbReference type="SMART" id="SM00869">
    <property type="entry name" value="Autotransporter"/>
    <property type="match status" value="1"/>
</dbReference>
<organism evidence="3 4">
    <name type="scientific">Glycocaulis alkaliphilus</name>
    <dbReference type="NCBI Taxonomy" id="1434191"/>
    <lineage>
        <taxon>Bacteria</taxon>
        <taxon>Pseudomonadati</taxon>
        <taxon>Pseudomonadota</taxon>
        <taxon>Alphaproteobacteria</taxon>
        <taxon>Maricaulales</taxon>
        <taxon>Maricaulaceae</taxon>
        <taxon>Glycocaulis</taxon>
    </lineage>
</organism>